<proteinExistence type="predicted"/>
<feature type="compositionally biased region" description="Basic and acidic residues" evidence="1">
    <location>
        <begin position="148"/>
        <end position="161"/>
    </location>
</feature>
<name>A0A813BR46_9DINO</name>
<keyword evidence="3" id="KW-1185">Reference proteome</keyword>
<dbReference type="EMBL" id="CAJNJA010076474">
    <property type="protein sequence ID" value="CAE7917838.1"/>
    <property type="molecule type" value="Genomic_DNA"/>
</dbReference>
<evidence type="ECO:0000256" key="1">
    <source>
        <dbReference type="SAM" id="MobiDB-lite"/>
    </source>
</evidence>
<gene>
    <name evidence="2" type="primary">dnc</name>
    <name evidence="2" type="ORF">SNEC2469_LOCUS31487</name>
</gene>
<comment type="caution">
    <text evidence="2">The sequence shown here is derived from an EMBL/GenBank/DDBJ whole genome shotgun (WGS) entry which is preliminary data.</text>
</comment>
<dbReference type="Proteomes" id="UP000601435">
    <property type="component" value="Unassembled WGS sequence"/>
</dbReference>
<evidence type="ECO:0000313" key="3">
    <source>
        <dbReference type="Proteomes" id="UP000601435"/>
    </source>
</evidence>
<evidence type="ECO:0000313" key="2">
    <source>
        <dbReference type="EMBL" id="CAE7917838.1"/>
    </source>
</evidence>
<accession>A0A813BR46</accession>
<feature type="compositionally biased region" description="Acidic residues" evidence="1">
    <location>
        <begin position="88"/>
        <end position="105"/>
    </location>
</feature>
<organism evidence="2 3">
    <name type="scientific">Symbiodinium necroappetens</name>
    <dbReference type="NCBI Taxonomy" id="1628268"/>
    <lineage>
        <taxon>Eukaryota</taxon>
        <taxon>Sar</taxon>
        <taxon>Alveolata</taxon>
        <taxon>Dinophyceae</taxon>
        <taxon>Suessiales</taxon>
        <taxon>Symbiodiniaceae</taxon>
        <taxon>Symbiodinium</taxon>
    </lineage>
</organism>
<sequence>MHLFGTRLSREGCGFQAVDSGRVFPGPTFHLQTSGKWTRRRQRPRPESPGVTGFFWSSWTLQDADKDDVSDYGDDDGLSWYASAAADADAEEPAPEETAEQEQPEDAAVTDPYVTAESDPYEVFAEEAEEAPADLLDSEPKAVALEDDTGKRAAESEEPAKPPKPSAAPDLSRPAKVQRTEAPEPQLTQPAPLPLKQLAEVLQVPPAPEAEAAKAWTPSWLQDPGPGLLRKVEWRVSRLSWRRPPKEIQL</sequence>
<reference evidence="2" key="1">
    <citation type="submission" date="2021-02" db="EMBL/GenBank/DDBJ databases">
        <authorList>
            <person name="Dougan E. K."/>
            <person name="Rhodes N."/>
            <person name="Thang M."/>
            <person name="Chan C."/>
        </authorList>
    </citation>
    <scope>NUCLEOTIDE SEQUENCE</scope>
</reference>
<dbReference type="AlphaFoldDB" id="A0A813BR46"/>
<feature type="region of interest" description="Disordered" evidence="1">
    <location>
        <begin position="24"/>
        <end position="196"/>
    </location>
</feature>
<protein>
    <submittedName>
        <fullName evidence="2">Dnc protein</fullName>
    </submittedName>
</protein>